<name>K0PMW6_9HYPH</name>
<dbReference type="EMBL" id="CANI01000011">
    <property type="protein sequence ID" value="CCM75283.1"/>
    <property type="molecule type" value="Genomic_DNA"/>
</dbReference>
<gene>
    <name evidence="1" type="ORF">BN77_2447</name>
</gene>
<dbReference type="Proteomes" id="UP000009319">
    <property type="component" value="Unassembled WGS sequence"/>
</dbReference>
<dbReference type="AlphaFoldDB" id="K0PMW6"/>
<keyword evidence="2" id="KW-1185">Reference proteome</keyword>
<protein>
    <submittedName>
        <fullName evidence="1">Uncharacterized protein</fullName>
    </submittedName>
</protein>
<organism evidence="1 2">
    <name type="scientific">Rhizobium mesoamericanum STM3625</name>
    <dbReference type="NCBI Taxonomy" id="1211777"/>
    <lineage>
        <taxon>Bacteria</taxon>
        <taxon>Pseudomonadati</taxon>
        <taxon>Pseudomonadota</taxon>
        <taxon>Alphaproteobacteria</taxon>
        <taxon>Hyphomicrobiales</taxon>
        <taxon>Rhizobiaceae</taxon>
        <taxon>Rhizobium/Agrobacterium group</taxon>
        <taxon>Rhizobium</taxon>
    </lineage>
</organism>
<dbReference type="HOGENOM" id="CLU_2685296_0_0_5"/>
<evidence type="ECO:0000313" key="1">
    <source>
        <dbReference type="EMBL" id="CCM75283.1"/>
    </source>
</evidence>
<comment type="caution">
    <text evidence="1">The sequence shown here is derived from an EMBL/GenBank/DDBJ whole genome shotgun (WGS) entry which is preliminary data.</text>
</comment>
<accession>K0PMW6</accession>
<proteinExistence type="predicted"/>
<sequence>MVKFGYLVASLLILIGVVWMGQGSGYFPYPKESFMINQTLGLLGRSRSDRRNCCDGCNEKRTAPVAIGTAMQSA</sequence>
<reference evidence="1 2" key="1">
    <citation type="journal article" date="2013" name="Genome Announc.">
        <title>Draft Genome Sequence of Rhizobium mesoamericanum STM3625, a Nitrogen-Fixing Symbiont of Mimosa pudica Isolated in French Guiana (South America).</title>
        <authorList>
            <person name="Moulin L."/>
            <person name="Mornico D."/>
            <person name="Melkonian R."/>
            <person name="Klonowska A."/>
        </authorList>
    </citation>
    <scope>NUCLEOTIDE SEQUENCE [LARGE SCALE GENOMIC DNA]</scope>
    <source>
        <strain evidence="1 2">STM3625</strain>
    </source>
</reference>
<evidence type="ECO:0000313" key="2">
    <source>
        <dbReference type="Proteomes" id="UP000009319"/>
    </source>
</evidence>